<protein>
    <recommendedName>
        <fullName evidence="3">Calcium-mediated lectin domain-containing protein</fullName>
    </recommendedName>
</protein>
<proteinExistence type="predicted"/>
<accession>H2IRN4</accession>
<name>H2IRN4_RAHAC</name>
<dbReference type="RefSeq" id="WP_015697684.1">
    <property type="nucleotide sequence ID" value="NC_016818.1"/>
</dbReference>
<evidence type="ECO:0008006" key="3">
    <source>
        <dbReference type="Google" id="ProtNLM"/>
    </source>
</evidence>
<dbReference type="HOGENOM" id="CLU_1988674_0_0_6"/>
<keyword evidence="2" id="KW-1185">Reference proteome</keyword>
<gene>
    <name evidence="1" type="ordered locus">Rahaq2_2693</name>
</gene>
<dbReference type="Proteomes" id="UP000009010">
    <property type="component" value="Chromosome"/>
</dbReference>
<dbReference type="KEGG" id="raq:Rahaq2_2693"/>
<organism evidence="1 2">
    <name type="scientific">Rahnella aquatilis (strain ATCC 33071 / DSM 4594 / JCM 1683 / NBRC 105701 / NCIMB 13365 / CIP 78.65)</name>
    <dbReference type="NCBI Taxonomy" id="745277"/>
    <lineage>
        <taxon>Bacteria</taxon>
        <taxon>Pseudomonadati</taxon>
        <taxon>Pseudomonadota</taxon>
        <taxon>Gammaproteobacteria</taxon>
        <taxon>Enterobacterales</taxon>
        <taxon>Yersiniaceae</taxon>
        <taxon>Rahnella</taxon>
    </lineage>
</organism>
<dbReference type="STRING" id="745277.Rahaq2_2693"/>
<evidence type="ECO:0000313" key="2">
    <source>
        <dbReference type="Proteomes" id="UP000009010"/>
    </source>
</evidence>
<evidence type="ECO:0000313" key="1">
    <source>
        <dbReference type="EMBL" id="AEX52535.1"/>
    </source>
</evidence>
<dbReference type="EMBL" id="CP003244">
    <property type="protein sequence ID" value="AEX52535.1"/>
    <property type="molecule type" value="Genomic_DNA"/>
</dbReference>
<sequence length="142" mass="16076">MKSIIVEQSSEKITNSESDQKPFLFSTFAKGDYISWICTTQAANRVHVILRDSEKTYIDAEKQSRNIDPPLSVSHDRMVGDNLQLLVLENNNSVKKFQKSVTMLTSDDGTPIGSVVSLAYEDENDDDYNDIYFNIVSWKTEG</sequence>
<reference evidence="1 2" key="1">
    <citation type="journal article" date="2012" name="J. Bacteriol.">
        <title>Complete Genome Sequence of Rahnella aquatilis CIP 78.65.</title>
        <authorList>
            <person name="Martinez R.J."/>
            <person name="Bruce D."/>
            <person name="Detter C."/>
            <person name="Goodwin L.A."/>
            <person name="Han J."/>
            <person name="Han C.S."/>
            <person name="Held B."/>
            <person name="Land M.L."/>
            <person name="Mikhailova N."/>
            <person name="Nolan M."/>
            <person name="Pennacchio L."/>
            <person name="Pitluck S."/>
            <person name="Tapia R."/>
            <person name="Woyke T."/>
            <person name="Sobecky P.A."/>
        </authorList>
    </citation>
    <scope>NUCLEOTIDE SEQUENCE [LARGE SCALE GENOMIC DNA]</scope>
    <source>
        <strain evidence="2">ATCC 33071 / DSM 4594 / JCM 1683 / NBRC 105701 / NCIMB 13365 / CIP 78.65</strain>
    </source>
</reference>
<reference evidence="2" key="2">
    <citation type="submission" date="2012-01" db="EMBL/GenBank/DDBJ databases">
        <title>Complete sequence of chromosome of Rahnella aquatilis CIP 78.65.</title>
        <authorList>
            <person name="Lucas S."/>
            <person name="Han J."/>
            <person name="Lapidus A."/>
            <person name="Cheng J.-F."/>
            <person name="Goodwin L."/>
            <person name="Pitluck S."/>
            <person name="Peters L."/>
            <person name="Ovchinnikova G."/>
            <person name="Held B."/>
            <person name="Detter J.C."/>
            <person name="Han C."/>
            <person name="Tapia R."/>
            <person name="Land M."/>
            <person name="Hauser L."/>
            <person name="Kyrpides N."/>
            <person name="Ivanova N."/>
            <person name="Pagani I."/>
            <person name="Sobecky P."/>
            <person name="Martinez R."/>
            <person name="Woyke T."/>
        </authorList>
    </citation>
    <scope>NUCLEOTIDE SEQUENCE [LARGE SCALE GENOMIC DNA]</scope>
    <source>
        <strain evidence="2">ATCC 33071 / DSM 4594 / JCM 1683 / NBRC 105701 / NCIMB 13365 / CIP 78.65</strain>
    </source>
</reference>
<dbReference type="AlphaFoldDB" id="H2IRN4"/>